<dbReference type="InterPro" id="IPR049730">
    <property type="entry name" value="SNF2/RAD54-like_C"/>
</dbReference>
<evidence type="ECO:0000313" key="5">
    <source>
        <dbReference type="EMBL" id="CAK0893695.1"/>
    </source>
</evidence>
<dbReference type="SUPFAM" id="SSF52540">
    <property type="entry name" value="P-loop containing nucleoside triphosphate hydrolases"/>
    <property type="match status" value="2"/>
</dbReference>
<feature type="non-terminal residue" evidence="5">
    <location>
        <position position="527"/>
    </location>
</feature>
<dbReference type="Pfam" id="PF00176">
    <property type="entry name" value="SNF2-rel_dom"/>
    <property type="match status" value="1"/>
</dbReference>
<keyword evidence="6" id="KW-1185">Reference proteome</keyword>
<dbReference type="PANTHER" id="PTHR45629:SF7">
    <property type="entry name" value="DNA EXCISION REPAIR PROTEIN ERCC-6-RELATED"/>
    <property type="match status" value="1"/>
</dbReference>
<evidence type="ECO:0000259" key="4">
    <source>
        <dbReference type="PROSITE" id="PS51194"/>
    </source>
</evidence>
<dbReference type="EMBL" id="CAUYUJ010019791">
    <property type="protein sequence ID" value="CAK0893695.1"/>
    <property type="molecule type" value="Genomic_DNA"/>
</dbReference>
<dbReference type="InterPro" id="IPR038718">
    <property type="entry name" value="SNF2-like_sf"/>
</dbReference>
<dbReference type="Gene3D" id="3.40.50.300">
    <property type="entry name" value="P-loop containing nucleotide triphosphate hydrolases"/>
    <property type="match status" value="1"/>
</dbReference>
<feature type="region of interest" description="Disordered" evidence="2">
    <location>
        <begin position="213"/>
        <end position="237"/>
    </location>
</feature>
<feature type="domain" description="Helicase C-terminal" evidence="4">
    <location>
        <begin position="267"/>
        <end position="428"/>
    </location>
</feature>
<evidence type="ECO:0000256" key="1">
    <source>
        <dbReference type="ARBA" id="ARBA00022801"/>
    </source>
</evidence>
<evidence type="ECO:0000313" key="6">
    <source>
        <dbReference type="Proteomes" id="UP001189429"/>
    </source>
</evidence>
<proteinExistence type="predicted"/>
<dbReference type="InterPro" id="IPR050496">
    <property type="entry name" value="SNF2_RAD54_helicase_repair"/>
</dbReference>
<accession>A0ABN9X6T6</accession>
<dbReference type="CDD" id="cd18793">
    <property type="entry name" value="SF2_C_SNF"/>
    <property type="match status" value="1"/>
</dbReference>
<dbReference type="PANTHER" id="PTHR45629">
    <property type="entry name" value="SNF2/RAD54 FAMILY MEMBER"/>
    <property type="match status" value="1"/>
</dbReference>
<protein>
    <submittedName>
        <fullName evidence="5">Uncharacterized protein</fullName>
    </submittedName>
</protein>
<feature type="non-terminal residue" evidence="5">
    <location>
        <position position="1"/>
    </location>
</feature>
<dbReference type="InterPro" id="IPR000330">
    <property type="entry name" value="SNF2_N"/>
</dbReference>
<dbReference type="PROSITE" id="PS51194">
    <property type="entry name" value="HELICASE_CTER"/>
    <property type="match status" value="1"/>
</dbReference>
<gene>
    <name evidence="5" type="ORF">PCOR1329_LOCUS72954</name>
</gene>
<name>A0ABN9X6T6_9DINO</name>
<evidence type="ECO:0000256" key="2">
    <source>
        <dbReference type="SAM" id="MobiDB-lite"/>
    </source>
</evidence>
<dbReference type="SMART" id="SM00490">
    <property type="entry name" value="HELICc"/>
    <property type="match status" value="1"/>
</dbReference>
<dbReference type="PROSITE" id="PS51192">
    <property type="entry name" value="HELICASE_ATP_BIND_1"/>
    <property type="match status" value="1"/>
</dbReference>
<sequence>VVIVDEGHQIKNPSCQVGKALRKLETRSRLLLTGTPLQNKLLDLWALMDFVQPSLLGNATTFEKNFSDAISKGSKRNSTRFEVELKDRLARELKVLTSPHFLRRLKSEVTSTATVPQAPEQPATSPQGLPAKTDVVLWLKLTQAQEELYNLFLKTDLVRAASGSGKCGMETLRAIALLKKLCSHPMLCLPPNEFLDWKSKVVGGGAAASQASQPAAAAGQAASQGATEGDEEATQPAAECQHVMPRLRSLVPNSVQGAALLSCKLRVLSTLLPQLQKRGHRCLIFSQSTRVLDLIQCCVLRTLGLKFLRIDGTVEAKDRDLKLAKFQQPDSRYFCMCLSVQTGGTGLTITGADRVILVDPAWNPSADAQAIDRVHRIGQQKDVVIYRLIAAGAIEDKMFRLQVFKRGVSKSYLEQEQQLRFFSHKELKQLFEPPSEASSTQSLMAEQIGTEALEHAELLSVVASDIGNTDDEDALAFWQSSDVLGFSDYQRLFMFLEQAREGEEDAVQQAKEMAARLKSEEYIKDQA</sequence>
<keyword evidence="1" id="KW-0378">Hydrolase</keyword>
<feature type="compositionally biased region" description="Low complexity" evidence="2">
    <location>
        <begin position="213"/>
        <end position="226"/>
    </location>
</feature>
<dbReference type="InterPro" id="IPR027417">
    <property type="entry name" value="P-loop_NTPase"/>
</dbReference>
<dbReference type="InterPro" id="IPR014001">
    <property type="entry name" value="Helicase_ATP-bd"/>
</dbReference>
<dbReference type="Proteomes" id="UP001189429">
    <property type="component" value="Unassembled WGS sequence"/>
</dbReference>
<evidence type="ECO:0000259" key="3">
    <source>
        <dbReference type="PROSITE" id="PS51192"/>
    </source>
</evidence>
<comment type="caution">
    <text evidence="5">The sequence shown here is derived from an EMBL/GenBank/DDBJ whole genome shotgun (WGS) entry which is preliminary data.</text>
</comment>
<dbReference type="Pfam" id="PF00271">
    <property type="entry name" value="Helicase_C"/>
    <property type="match status" value="1"/>
</dbReference>
<dbReference type="InterPro" id="IPR001650">
    <property type="entry name" value="Helicase_C-like"/>
</dbReference>
<organism evidence="5 6">
    <name type="scientific">Prorocentrum cordatum</name>
    <dbReference type="NCBI Taxonomy" id="2364126"/>
    <lineage>
        <taxon>Eukaryota</taxon>
        <taxon>Sar</taxon>
        <taxon>Alveolata</taxon>
        <taxon>Dinophyceae</taxon>
        <taxon>Prorocentrales</taxon>
        <taxon>Prorocentraceae</taxon>
        <taxon>Prorocentrum</taxon>
    </lineage>
</organism>
<feature type="domain" description="Helicase ATP-binding" evidence="3">
    <location>
        <begin position="1"/>
        <end position="54"/>
    </location>
</feature>
<dbReference type="Gene3D" id="3.40.50.10810">
    <property type="entry name" value="Tandem AAA-ATPase domain"/>
    <property type="match status" value="1"/>
</dbReference>
<reference evidence="5" key="1">
    <citation type="submission" date="2023-10" db="EMBL/GenBank/DDBJ databases">
        <authorList>
            <person name="Chen Y."/>
            <person name="Shah S."/>
            <person name="Dougan E. K."/>
            <person name="Thang M."/>
            <person name="Chan C."/>
        </authorList>
    </citation>
    <scope>NUCLEOTIDE SEQUENCE [LARGE SCALE GENOMIC DNA]</scope>
</reference>